<proteinExistence type="predicted"/>
<dbReference type="GeneID" id="301462094"/>
<dbReference type="HOGENOM" id="CLU_2902972_0_0_12"/>
<name>S3LAD2_9SPIR</name>
<evidence type="ECO:0000256" key="1">
    <source>
        <dbReference type="SAM" id="Coils"/>
    </source>
</evidence>
<organism evidence="2 3">
    <name type="scientific">Treponema vincentii F0403</name>
    <dbReference type="NCBI Taxonomy" id="1125702"/>
    <lineage>
        <taxon>Bacteria</taxon>
        <taxon>Pseudomonadati</taxon>
        <taxon>Spirochaetota</taxon>
        <taxon>Spirochaetia</taxon>
        <taxon>Spirochaetales</taxon>
        <taxon>Treponemataceae</taxon>
        <taxon>Treponema</taxon>
    </lineage>
</organism>
<accession>S3LAD2</accession>
<keyword evidence="3" id="KW-1185">Reference proteome</keyword>
<comment type="caution">
    <text evidence="2">The sequence shown here is derived from an EMBL/GenBank/DDBJ whole genome shotgun (WGS) entry which is preliminary data.</text>
</comment>
<reference evidence="2 3" key="1">
    <citation type="submission" date="2013-04" db="EMBL/GenBank/DDBJ databases">
        <title>The Genome Sequence of Treponema vincentii F0403.</title>
        <authorList>
            <consortium name="The Broad Institute Genomics Platform"/>
            <person name="Earl A."/>
            <person name="Ward D."/>
            <person name="Feldgarden M."/>
            <person name="Gevers D."/>
            <person name="Leonetti C."/>
            <person name="Izard J."/>
            <person name="Walker B."/>
            <person name="Young S."/>
            <person name="Zeng Q."/>
            <person name="Gargeya S."/>
            <person name="Fitzgerald M."/>
            <person name="Haas B."/>
            <person name="Abouelleil A."/>
            <person name="Allen A.W."/>
            <person name="Alvarado L."/>
            <person name="Arachchi H.M."/>
            <person name="Berlin A.M."/>
            <person name="Chapman S.B."/>
            <person name="Gainer-Dewar J."/>
            <person name="Goldberg J."/>
            <person name="Griggs A."/>
            <person name="Gujja S."/>
            <person name="Hansen M."/>
            <person name="Howarth C."/>
            <person name="Imamovic A."/>
            <person name="Ireland A."/>
            <person name="Larimer J."/>
            <person name="McCowan C."/>
            <person name="Murphy C."/>
            <person name="Pearson M."/>
            <person name="Poon T.W."/>
            <person name="Priest M."/>
            <person name="Roberts A."/>
            <person name="Saif S."/>
            <person name="Shea T."/>
            <person name="Sisk P."/>
            <person name="Sykes S."/>
            <person name="Wortman J."/>
            <person name="Nusbaum C."/>
            <person name="Birren B."/>
        </authorList>
    </citation>
    <scope>NUCLEOTIDE SEQUENCE [LARGE SCALE GENOMIC DNA]</scope>
    <source>
        <strain evidence="2 3">F0403</strain>
    </source>
</reference>
<gene>
    <name evidence="2" type="ORF">HMPREF1222_01973</name>
</gene>
<dbReference type="Proteomes" id="UP000014605">
    <property type="component" value="Unassembled WGS sequence"/>
</dbReference>
<feature type="coiled-coil region" evidence="1">
    <location>
        <begin position="31"/>
        <end position="58"/>
    </location>
</feature>
<evidence type="ECO:0000313" key="2">
    <source>
        <dbReference type="EMBL" id="EPF46451.1"/>
    </source>
</evidence>
<dbReference type="AlphaFoldDB" id="S3LAD2"/>
<protein>
    <submittedName>
        <fullName evidence="2">Uncharacterized protein</fullName>
    </submittedName>
</protein>
<dbReference type="PATRIC" id="fig|1125702.3.peg.2031"/>
<keyword evidence="1" id="KW-0175">Coiled coil</keyword>
<dbReference type="EMBL" id="ATFC01000009">
    <property type="protein sequence ID" value="EPF46451.1"/>
    <property type="molecule type" value="Genomic_DNA"/>
</dbReference>
<evidence type="ECO:0000313" key="3">
    <source>
        <dbReference type="Proteomes" id="UP000014605"/>
    </source>
</evidence>
<sequence>MSKENHIGIRYSKDGDIETYDTRTGKTTGHISTMGNMIEETQEDRERYEREWEEAMKKHGYVYHRRRTK</sequence>
<dbReference type="RefSeq" id="WP_016519258.1">
    <property type="nucleotide sequence ID" value="NZ_KE332512.1"/>
</dbReference>